<feature type="transmembrane region" description="Helical" evidence="5">
    <location>
        <begin position="101"/>
        <end position="122"/>
    </location>
</feature>
<keyword evidence="4 5" id="KW-0472">Membrane</keyword>
<dbReference type="GO" id="GO:0016020">
    <property type="term" value="C:membrane"/>
    <property type="evidence" value="ECO:0007669"/>
    <property type="project" value="UniProtKB-SubCell"/>
</dbReference>
<accession>A0A9P5DRW8</accession>
<feature type="transmembrane region" description="Helical" evidence="5">
    <location>
        <begin position="21"/>
        <end position="47"/>
    </location>
</feature>
<keyword evidence="3 5" id="KW-1133">Transmembrane helix</keyword>
<feature type="transmembrane region" description="Helical" evidence="5">
    <location>
        <begin position="67"/>
        <end position="89"/>
    </location>
</feature>
<evidence type="ECO:0000256" key="4">
    <source>
        <dbReference type="ARBA" id="ARBA00023136"/>
    </source>
</evidence>
<gene>
    <name evidence="7" type="ORF">FBEOM_10961</name>
</gene>
<protein>
    <submittedName>
        <fullName evidence="7">Neutral amino acid permease</fullName>
    </submittedName>
</protein>
<organism evidence="7 8">
    <name type="scientific">Fusarium beomiforme</name>
    <dbReference type="NCBI Taxonomy" id="44412"/>
    <lineage>
        <taxon>Eukaryota</taxon>
        <taxon>Fungi</taxon>
        <taxon>Dikarya</taxon>
        <taxon>Ascomycota</taxon>
        <taxon>Pezizomycotina</taxon>
        <taxon>Sordariomycetes</taxon>
        <taxon>Hypocreomycetidae</taxon>
        <taxon>Hypocreales</taxon>
        <taxon>Nectriaceae</taxon>
        <taxon>Fusarium</taxon>
        <taxon>Fusarium burgessii species complex</taxon>
    </lineage>
</organism>
<dbReference type="EMBL" id="PVQB02000579">
    <property type="protein sequence ID" value="KAF4335217.1"/>
    <property type="molecule type" value="Genomic_DNA"/>
</dbReference>
<comment type="subcellular location">
    <subcellularLocation>
        <location evidence="1">Membrane</location>
    </subcellularLocation>
</comment>
<evidence type="ECO:0000256" key="2">
    <source>
        <dbReference type="ARBA" id="ARBA00022692"/>
    </source>
</evidence>
<proteinExistence type="predicted"/>
<feature type="domain" description="Amino acid transporter transmembrane" evidence="6">
    <location>
        <begin position="3"/>
        <end position="127"/>
    </location>
</feature>
<keyword evidence="8" id="KW-1185">Reference proteome</keyword>
<evidence type="ECO:0000256" key="1">
    <source>
        <dbReference type="ARBA" id="ARBA00004370"/>
    </source>
</evidence>
<comment type="caution">
    <text evidence="7">The sequence shown here is derived from an EMBL/GenBank/DDBJ whole genome shotgun (WGS) entry which is preliminary data.</text>
</comment>
<dbReference type="Pfam" id="PF01490">
    <property type="entry name" value="Aa_trans"/>
    <property type="match status" value="1"/>
</dbReference>
<evidence type="ECO:0000313" key="8">
    <source>
        <dbReference type="Proteomes" id="UP000730481"/>
    </source>
</evidence>
<dbReference type="InterPro" id="IPR013057">
    <property type="entry name" value="AA_transpt_TM"/>
</dbReference>
<dbReference type="AlphaFoldDB" id="A0A9P5DRW8"/>
<evidence type="ECO:0000256" key="5">
    <source>
        <dbReference type="SAM" id="Phobius"/>
    </source>
</evidence>
<dbReference type="Proteomes" id="UP000730481">
    <property type="component" value="Unassembled WGS sequence"/>
</dbReference>
<keyword evidence="2 5" id="KW-0812">Transmembrane</keyword>
<evidence type="ECO:0000256" key="3">
    <source>
        <dbReference type="ARBA" id="ARBA00022989"/>
    </source>
</evidence>
<dbReference type="OrthoDB" id="40134at2759"/>
<name>A0A9P5DRW8_9HYPO</name>
<evidence type="ECO:0000259" key="6">
    <source>
        <dbReference type="Pfam" id="PF01490"/>
    </source>
</evidence>
<reference evidence="7" key="1">
    <citation type="journal article" date="2017" name="Mycologia">
        <title>Fusarium algeriense, sp. nov., a novel toxigenic crown rot pathogen of durum wheat from Algeria is nested in the Fusarium burgessii species complex.</title>
        <authorList>
            <person name="Laraba I."/>
            <person name="Keddad A."/>
            <person name="Boureghda H."/>
            <person name="Abdallah N."/>
            <person name="Vaughan M.M."/>
            <person name="Proctor R.H."/>
            <person name="Busman M."/>
            <person name="O'Donnell K."/>
        </authorList>
    </citation>
    <scope>NUCLEOTIDE SEQUENCE</scope>
    <source>
        <strain evidence="7">NRRL 25174</strain>
    </source>
</reference>
<reference evidence="7" key="2">
    <citation type="submission" date="2020-02" db="EMBL/GenBank/DDBJ databases">
        <title>Identification and distribution of gene clusters putatively required for synthesis of sphingolipid metabolism inhibitors in phylogenetically diverse species of the filamentous fungus Fusarium.</title>
        <authorList>
            <person name="Kim H.-S."/>
            <person name="Busman M."/>
            <person name="Brown D.W."/>
            <person name="Divon H."/>
            <person name="Uhlig S."/>
            <person name="Proctor R.H."/>
        </authorList>
    </citation>
    <scope>NUCLEOTIDE SEQUENCE</scope>
    <source>
        <strain evidence="7">NRRL 25174</strain>
    </source>
</reference>
<evidence type="ECO:0000313" key="7">
    <source>
        <dbReference type="EMBL" id="KAF4335217.1"/>
    </source>
</evidence>
<sequence>MMKMCIGLGILSIPSGFDILGLIPVVICLLVIGAITTWTGYMVGIFKINHPEVYGLGDTGAILFGPIGRYVFGGAFCITYVFVAGSGMLGISIGLNAVSEYGACTAIFVTIDAVIAVALSSIRTLGKV</sequence>